<keyword evidence="2" id="KW-1185">Reference proteome</keyword>
<dbReference type="PANTHER" id="PTHR31901">
    <property type="entry name" value="GH3 DOMAIN-CONTAINING PROTEIN"/>
    <property type="match status" value="1"/>
</dbReference>
<sequence>MTTSASTITTDHKHQKALQFIEDVTTNADQVQKKVLSEILSCNAHVEYLQRHGLDGRTDRKTFKKVMPVITYEDLRPYITRIANGDTSPILCAQPISELFVRSKAKTPGGLVARSALTAHLKERPHNAHSVNTSPLETIFCEDPYQSMYSQLRCGLCLNTQVFRVGASLAYDFITAIRFLQQHWTLLCNDIRIGTLNA</sequence>
<dbReference type="AlphaFoldDB" id="A0A200QVF0"/>
<evidence type="ECO:0000313" key="1">
    <source>
        <dbReference type="EMBL" id="OVA14437.1"/>
    </source>
</evidence>
<dbReference type="Proteomes" id="UP000195402">
    <property type="component" value="Unassembled WGS sequence"/>
</dbReference>
<dbReference type="OMA" id="MTSICKS"/>
<protein>
    <submittedName>
        <fullName evidence="1">GH3 auxin-responsive promoter</fullName>
    </submittedName>
</protein>
<comment type="caution">
    <text evidence="1">The sequence shown here is derived from an EMBL/GenBank/DDBJ whole genome shotgun (WGS) entry which is preliminary data.</text>
</comment>
<evidence type="ECO:0000313" key="2">
    <source>
        <dbReference type="Proteomes" id="UP000195402"/>
    </source>
</evidence>
<dbReference type="GO" id="GO:0005737">
    <property type="term" value="C:cytoplasm"/>
    <property type="evidence" value="ECO:0007669"/>
    <property type="project" value="TreeGrafter"/>
</dbReference>
<proteinExistence type="predicted"/>
<dbReference type="InterPro" id="IPR004993">
    <property type="entry name" value="GH3"/>
</dbReference>
<organism evidence="1 2">
    <name type="scientific">Macleaya cordata</name>
    <name type="common">Five-seeded plume-poppy</name>
    <name type="synonym">Bocconia cordata</name>
    <dbReference type="NCBI Taxonomy" id="56857"/>
    <lineage>
        <taxon>Eukaryota</taxon>
        <taxon>Viridiplantae</taxon>
        <taxon>Streptophyta</taxon>
        <taxon>Embryophyta</taxon>
        <taxon>Tracheophyta</taxon>
        <taxon>Spermatophyta</taxon>
        <taxon>Magnoliopsida</taxon>
        <taxon>Ranunculales</taxon>
        <taxon>Papaveraceae</taxon>
        <taxon>Papaveroideae</taxon>
        <taxon>Macleaya</taxon>
    </lineage>
</organism>
<dbReference type="Pfam" id="PF03321">
    <property type="entry name" value="GH3"/>
    <property type="match status" value="1"/>
</dbReference>
<gene>
    <name evidence="1" type="ORF">BVC80_1367g49</name>
</gene>
<dbReference type="EMBL" id="MVGT01001044">
    <property type="protein sequence ID" value="OVA14437.1"/>
    <property type="molecule type" value="Genomic_DNA"/>
</dbReference>
<dbReference type="GO" id="GO:0010279">
    <property type="term" value="F:indole-3-acetic acid amido synthetase activity"/>
    <property type="evidence" value="ECO:0007669"/>
    <property type="project" value="TreeGrafter"/>
</dbReference>
<dbReference type="PANTHER" id="PTHR31901:SF9">
    <property type="entry name" value="GH3 DOMAIN-CONTAINING PROTEIN"/>
    <property type="match status" value="1"/>
</dbReference>
<accession>A0A200QVF0</accession>
<dbReference type="OrthoDB" id="1915431at2759"/>
<reference evidence="1 2" key="1">
    <citation type="journal article" date="2017" name="Mol. Plant">
        <title>The Genome of Medicinal Plant Macleaya cordata Provides New Insights into Benzylisoquinoline Alkaloids Metabolism.</title>
        <authorList>
            <person name="Liu X."/>
            <person name="Liu Y."/>
            <person name="Huang P."/>
            <person name="Ma Y."/>
            <person name="Qing Z."/>
            <person name="Tang Q."/>
            <person name="Cao H."/>
            <person name="Cheng P."/>
            <person name="Zheng Y."/>
            <person name="Yuan Z."/>
            <person name="Zhou Y."/>
            <person name="Liu J."/>
            <person name="Tang Z."/>
            <person name="Zhuo Y."/>
            <person name="Zhang Y."/>
            <person name="Yu L."/>
            <person name="Huang J."/>
            <person name="Yang P."/>
            <person name="Peng Q."/>
            <person name="Zhang J."/>
            <person name="Jiang W."/>
            <person name="Zhang Z."/>
            <person name="Lin K."/>
            <person name="Ro D.K."/>
            <person name="Chen X."/>
            <person name="Xiong X."/>
            <person name="Shang Y."/>
            <person name="Huang S."/>
            <person name="Zeng J."/>
        </authorList>
    </citation>
    <scope>NUCLEOTIDE SEQUENCE [LARGE SCALE GENOMIC DNA]</scope>
    <source>
        <strain evidence="2">cv. BLH2017</strain>
        <tissue evidence="1">Root</tissue>
    </source>
</reference>
<dbReference type="InParanoid" id="A0A200QVF0"/>
<name>A0A200QVF0_MACCD</name>